<feature type="coiled-coil region" evidence="1">
    <location>
        <begin position="35"/>
        <end position="69"/>
    </location>
</feature>
<keyword evidence="4" id="KW-1185">Reference proteome</keyword>
<sequence>MDSADEKREEGVNLLNLAMTKGKQDVKRVLERQKITEEAQTLQKFVNKKEELDQEINREIDELTLMSDNCEAKSLETLGQSAEMAFKKYTEKDKSMCKKLQENRTGQEELQQRLNALKECERQMEEERQKRSETQEKADTTAEKARQELEKWRQQIQELHDRCQAALHVMGEFRDGSSKLMEASIESKRKEEHDLHEQDIVVHRRLRDALAAATVECKQQVENCNDNLHYLKTQITTLKEEKKSKAKSGLKVVVGEIMEKLKKYEESYHQHKQTRAENEQKFEDYKKEMQDLDERLTALGEIVEAFDDIYRRVQDEVNMIWEGEGHSSLED</sequence>
<gene>
    <name evidence="3" type="ORF">OS493_019141</name>
</gene>
<dbReference type="OrthoDB" id="5974595at2759"/>
<comment type="caution">
    <text evidence="3">The sequence shown here is derived from an EMBL/GenBank/DDBJ whole genome shotgun (WGS) entry which is preliminary data.</text>
</comment>
<dbReference type="AlphaFoldDB" id="A0A9W9YRD4"/>
<accession>A0A9W9YRD4</accession>
<evidence type="ECO:0000256" key="2">
    <source>
        <dbReference type="SAM" id="MobiDB-lite"/>
    </source>
</evidence>
<keyword evidence="1" id="KW-0175">Coiled coil</keyword>
<reference evidence="3" key="1">
    <citation type="submission" date="2023-01" db="EMBL/GenBank/DDBJ databases">
        <title>Genome assembly of the deep-sea coral Lophelia pertusa.</title>
        <authorList>
            <person name="Herrera S."/>
            <person name="Cordes E."/>
        </authorList>
    </citation>
    <scope>NUCLEOTIDE SEQUENCE</scope>
    <source>
        <strain evidence="3">USNM1676648</strain>
        <tissue evidence="3">Polyp</tissue>
    </source>
</reference>
<dbReference type="EMBL" id="MU827312">
    <property type="protein sequence ID" value="KAJ7360050.1"/>
    <property type="molecule type" value="Genomic_DNA"/>
</dbReference>
<feature type="coiled-coil region" evidence="1">
    <location>
        <begin position="221"/>
        <end position="302"/>
    </location>
</feature>
<protein>
    <submittedName>
        <fullName evidence="3">Uncharacterized protein</fullName>
    </submittedName>
</protein>
<name>A0A9W9YRD4_9CNID</name>
<evidence type="ECO:0000256" key="1">
    <source>
        <dbReference type="SAM" id="Coils"/>
    </source>
</evidence>
<organism evidence="3 4">
    <name type="scientific">Desmophyllum pertusum</name>
    <dbReference type="NCBI Taxonomy" id="174260"/>
    <lineage>
        <taxon>Eukaryota</taxon>
        <taxon>Metazoa</taxon>
        <taxon>Cnidaria</taxon>
        <taxon>Anthozoa</taxon>
        <taxon>Hexacorallia</taxon>
        <taxon>Scleractinia</taxon>
        <taxon>Caryophylliina</taxon>
        <taxon>Caryophylliidae</taxon>
        <taxon>Desmophyllum</taxon>
    </lineage>
</organism>
<evidence type="ECO:0000313" key="3">
    <source>
        <dbReference type="EMBL" id="KAJ7360050.1"/>
    </source>
</evidence>
<evidence type="ECO:0000313" key="4">
    <source>
        <dbReference type="Proteomes" id="UP001163046"/>
    </source>
</evidence>
<dbReference type="Proteomes" id="UP001163046">
    <property type="component" value="Unassembled WGS sequence"/>
</dbReference>
<feature type="region of interest" description="Disordered" evidence="2">
    <location>
        <begin position="122"/>
        <end position="142"/>
    </location>
</feature>
<proteinExistence type="predicted"/>